<dbReference type="Proteomes" id="UP001432251">
    <property type="component" value="Chromosome"/>
</dbReference>
<evidence type="ECO:0000313" key="2">
    <source>
        <dbReference type="Proteomes" id="UP001432251"/>
    </source>
</evidence>
<evidence type="ECO:0000313" key="1">
    <source>
        <dbReference type="EMBL" id="WWQ69166.1"/>
    </source>
</evidence>
<organism evidence="1 2">
    <name type="scientific">Streptomyces citrinus</name>
    <dbReference type="NCBI Taxonomy" id="3118173"/>
    <lineage>
        <taxon>Bacteria</taxon>
        <taxon>Bacillati</taxon>
        <taxon>Actinomycetota</taxon>
        <taxon>Actinomycetes</taxon>
        <taxon>Kitasatosporales</taxon>
        <taxon>Streptomycetaceae</taxon>
        <taxon>Streptomyces</taxon>
    </lineage>
</organism>
<gene>
    <name evidence="1" type="ORF">V2W30_29785</name>
</gene>
<proteinExistence type="predicted"/>
<reference evidence="1" key="1">
    <citation type="journal article" date="2025" name="Int. J. Syst. Evol. Microbiol.">
        <title>Streptomyces citrinus sp. nov., with yellow diffusible pigment.</title>
        <authorList>
            <person name="He Y."/>
            <person name="Yang E."/>
            <person name="Xu J."/>
            <person name="Sun Y."/>
            <person name="Sun L."/>
        </authorList>
    </citation>
    <scope>NUCLEOTIDE SEQUENCE</scope>
    <source>
        <strain evidence="1">Q6</strain>
    </source>
</reference>
<sequence>MEKLLTVRQLAEYLDVPIQTLYMWSHLGTGPTPIKVGRCLRYEPAEVRSWLAASKKKEATA</sequence>
<accession>A0ACD5APQ7</accession>
<dbReference type="EMBL" id="CP146022">
    <property type="protein sequence ID" value="WWQ69166.1"/>
    <property type="molecule type" value="Genomic_DNA"/>
</dbReference>
<protein>
    <submittedName>
        <fullName evidence="1">Helix-turn-helix domain-containing protein</fullName>
    </submittedName>
</protein>
<name>A0ACD5APQ7_9ACTN</name>
<keyword evidence="2" id="KW-1185">Reference proteome</keyword>